<gene>
    <name evidence="1" type="ORF">ACCI49_07090</name>
</gene>
<evidence type="ECO:0000313" key="2">
    <source>
        <dbReference type="Proteomes" id="UP001569428"/>
    </source>
</evidence>
<comment type="caution">
    <text evidence="1">The sequence shown here is derived from an EMBL/GenBank/DDBJ whole genome shotgun (WGS) entry which is preliminary data.</text>
</comment>
<sequence length="72" mass="8187">MELYLSGVKPYMELEIQSAAQKLKAGESLDWRIHWMLVELPENLEVEVGSASLLDFVRREVERTGGNIALIN</sequence>
<protein>
    <submittedName>
        <fullName evidence="1">Uncharacterized protein</fullName>
    </submittedName>
</protein>
<dbReference type="RefSeq" id="WP_371838256.1">
    <property type="nucleotide sequence ID" value="NZ_JBGMEK010000010.1"/>
</dbReference>
<name>A0ABV4NXB9_9GAMM</name>
<reference evidence="1 2" key="1">
    <citation type="submission" date="2024-08" db="EMBL/GenBank/DDBJ databases">
        <authorList>
            <person name="Ishaq N."/>
        </authorList>
    </citation>
    <scope>NUCLEOTIDE SEQUENCE [LARGE SCALE GENOMIC DNA]</scope>
    <source>
        <strain evidence="1 2">DSM 18651</strain>
    </source>
</reference>
<dbReference type="EMBL" id="JBGMEK010000010">
    <property type="protein sequence ID" value="MFA0810682.1"/>
    <property type="molecule type" value="Genomic_DNA"/>
</dbReference>
<organism evidence="1 2">
    <name type="scientific">Microbulbifer epialgicus</name>
    <dbReference type="NCBI Taxonomy" id="393907"/>
    <lineage>
        <taxon>Bacteria</taxon>
        <taxon>Pseudomonadati</taxon>
        <taxon>Pseudomonadota</taxon>
        <taxon>Gammaproteobacteria</taxon>
        <taxon>Cellvibrionales</taxon>
        <taxon>Microbulbiferaceae</taxon>
        <taxon>Microbulbifer</taxon>
    </lineage>
</organism>
<keyword evidence="2" id="KW-1185">Reference proteome</keyword>
<proteinExistence type="predicted"/>
<evidence type="ECO:0000313" key="1">
    <source>
        <dbReference type="EMBL" id="MFA0810682.1"/>
    </source>
</evidence>
<dbReference type="Proteomes" id="UP001569428">
    <property type="component" value="Unassembled WGS sequence"/>
</dbReference>
<accession>A0ABV4NXB9</accession>